<dbReference type="eggNOG" id="COG0816">
    <property type="taxonomic scope" value="Bacteria"/>
</dbReference>
<dbReference type="HAMAP" id="MF_00651">
    <property type="entry name" value="Nuclease_YqgF"/>
    <property type="match status" value="1"/>
</dbReference>
<evidence type="ECO:0000256" key="5">
    <source>
        <dbReference type="HAMAP-Rule" id="MF_00651"/>
    </source>
</evidence>
<dbReference type="AlphaFoldDB" id="A0A099WT33"/>
<dbReference type="RefSeq" id="WP_036848144.1">
    <property type="nucleotide sequence ID" value="NZ_JQJD01000034.1"/>
</dbReference>
<dbReference type="InterPro" id="IPR006641">
    <property type="entry name" value="YqgF/RNaseH-like_dom"/>
</dbReference>
<reference evidence="7 8" key="1">
    <citation type="submission" date="2014-08" db="EMBL/GenBank/DDBJ databases">
        <title>Porphyromonas cangingivalis strain:COT-109_OH1386 Genome sequencing.</title>
        <authorList>
            <person name="Wallis C."/>
            <person name="Deusch O."/>
            <person name="O'Flynn C."/>
            <person name="Davis I."/>
            <person name="Jospin G."/>
            <person name="Darling A.E."/>
            <person name="Coil D.A."/>
            <person name="Alexiev A."/>
            <person name="Horsfall A."/>
            <person name="Kirkwood N."/>
            <person name="Harris S."/>
            <person name="Eisen J.A."/>
        </authorList>
    </citation>
    <scope>NUCLEOTIDE SEQUENCE [LARGE SCALE GENOMIC DNA]</scope>
    <source>
        <strain evidence="8">COT-109 OH1386</strain>
    </source>
</reference>
<dbReference type="Proteomes" id="UP000030125">
    <property type="component" value="Unassembled WGS sequence"/>
</dbReference>
<sequence>MGRLVALDIGRKRTGIAATDIMKIVPGGLGYLPTHQIPEWLVKYCSEEEVEKVIIGEPKQANYQDSESVKYINPVINRIKKLLPDLEIVRYDERYTSVMAQRAMIDAGLKQHKRREKGLVDEISAVIILRDYMEYIDNMSFRL</sequence>
<dbReference type="GO" id="GO:0004518">
    <property type="term" value="F:nuclease activity"/>
    <property type="evidence" value="ECO:0007669"/>
    <property type="project" value="UniProtKB-KW"/>
</dbReference>
<evidence type="ECO:0000259" key="6">
    <source>
        <dbReference type="SMART" id="SM00732"/>
    </source>
</evidence>
<dbReference type="CDD" id="cd16964">
    <property type="entry name" value="YqgF"/>
    <property type="match status" value="1"/>
</dbReference>
<dbReference type="InterPro" id="IPR005227">
    <property type="entry name" value="YqgF"/>
</dbReference>
<evidence type="ECO:0000313" key="7">
    <source>
        <dbReference type="EMBL" id="KGN80882.1"/>
    </source>
</evidence>
<dbReference type="SMART" id="SM00732">
    <property type="entry name" value="YqgFc"/>
    <property type="match status" value="1"/>
</dbReference>
<dbReference type="EC" id="3.1.-.-" evidence="5"/>
<accession>A0A099WT33</accession>
<dbReference type="GO" id="GO:0000967">
    <property type="term" value="P:rRNA 5'-end processing"/>
    <property type="evidence" value="ECO:0007669"/>
    <property type="project" value="UniProtKB-UniRule"/>
</dbReference>
<keyword evidence="8" id="KW-1185">Reference proteome</keyword>
<gene>
    <name evidence="7" type="ORF">HQ35_05035</name>
</gene>
<evidence type="ECO:0000256" key="2">
    <source>
        <dbReference type="ARBA" id="ARBA00022517"/>
    </source>
</evidence>
<evidence type="ECO:0000256" key="3">
    <source>
        <dbReference type="ARBA" id="ARBA00022722"/>
    </source>
</evidence>
<evidence type="ECO:0000256" key="1">
    <source>
        <dbReference type="ARBA" id="ARBA00022490"/>
    </source>
</evidence>
<dbReference type="Gene3D" id="3.30.420.140">
    <property type="entry name" value="YqgF/RNase H-like domain"/>
    <property type="match status" value="1"/>
</dbReference>
<dbReference type="GO" id="GO:0005829">
    <property type="term" value="C:cytosol"/>
    <property type="evidence" value="ECO:0007669"/>
    <property type="project" value="TreeGrafter"/>
</dbReference>
<dbReference type="OrthoDB" id="9796140at2"/>
<keyword evidence="1 5" id="KW-0963">Cytoplasm</keyword>
<organism evidence="7 8">
    <name type="scientific">Porphyromonas cangingivalis</name>
    <dbReference type="NCBI Taxonomy" id="36874"/>
    <lineage>
        <taxon>Bacteria</taxon>
        <taxon>Pseudomonadati</taxon>
        <taxon>Bacteroidota</taxon>
        <taxon>Bacteroidia</taxon>
        <taxon>Bacteroidales</taxon>
        <taxon>Porphyromonadaceae</taxon>
        <taxon>Porphyromonas</taxon>
    </lineage>
</organism>
<keyword evidence="2 5" id="KW-0690">Ribosome biogenesis</keyword>
<dbReference type="NCBIfam" id="TIGR00250">
    <property type="entry name" value="RNAse_H_YqgF"/>
    <property type="match status" value="1"/>
</dbReference>
<comment type="function">
    <text evidence="5">Could be a nuclease involved in processing of the 5'-end of pre-16S rRNA.</text>
</comment>
<comment type="subcellular location">
    <subcellularLocation>
        <location evidence="5">Cytoplasm</location>
    </subcellularLocation>
</comment>
<dbReference type="PANTHER" id="PTHR33317">
    <property type="entry name" value="POLYNUCLEOTIDYL TRANSFERASE, RIBONUCLEASE H-LIKE SUPERFAMILY PROTEIN"/>
    <property type="match status" value="1"/>
</dbReference>
<comment type="similarity">
    <text evidence="5">Belongs to the YqgF HJR family.</text>
</comment>
<name>A0A099WT33_PORCN</name>
<keyword evidence="4 5" id="KW-0378">Hydrolase</keyword>
<evidence type="ECO:0000256" key="4">
    <source>
        <dbReference type="ARBA" id="ARBA00022801"/>
    </source>
</evidence>
<keyword evidence="3 5" id="KW-0540">Nuclease</keyword>
<dbReference type="GO" id="GO:0016788">
    <property type="term" value="F:hydrolase activity, acting on ester bonds"/>
    <property type="evidence" value="ECO:0007669"/>
    <property type="project" value="UniProtKB-UniRule"/>
</dbReference>
<dbReference type="STRING" id="36874.HQ34_08575"/>
<dbReference type="PANTHER" id="PTHR33317:SF4">
    <property type="entry name" value="POLYNUCLEOTIDYL TRANSFERASE, RIBONUCLEASE H-LIKE SUPERFAMILY PROTEIN"/>
    <property type="match status" value="1"/>
</dbReference>
<proteinExistence type="inferred from homology"/>
<feature type="domain" description="YqgF/RNase H-like" evidence="6">
    <location>
        <begin position="2"/>
        <end position="100"/>
    </location>
</feature>
<dbReference type="Pfam" id="PF03652">
    <property type="entry name" value="RuvX"/>
    <property type="match status" value="1"/>
</dbReference>
<dbReference type="InterPro" id="IPR037027">
    <property type="entry name" value="YqgF/RNaseH-like_dom_sf"/>
</dbReference>
<dbReference type="InterPro" id="IPR012337">
    <property type="entry name" value="RNaseH-like_sf"/>
</dbReference>
<protein>
    <recommendedName>
        <fullName evidence="5">Putative pre-16S rRNA nuclease</fullName>
        <ecNumber evidence="5">3.1.-.-</ecNumber>
    </recommendedName>
</protein>
<dbReference type="EMBL" id="JQJD01000034">
    <property type="protein sequence ID" value="KGN80882.1"/>
    <property type="molecule type" value="Genomic_DNA"/>
</dbReference>
<evidence type="ECO:0000313" key="8">
    <source>
        <dbReference type="Proteomes" id="UP000030125"/>
    </source>
</evidence>
<dbReference type="SUPFAM" id="SSF53098">
    <property type="entry name" value="Ribonuclease H-like"/>
    <property type="match status" value="1"/>
</dbReference>
<comment type="caution">
    <text evidence="7">The sequence shown here is derived from an EMBL/GenBank/DDBJ whole genome shotgun (WGS) entry which is preliminary data.</text>
</comment>